<dbReference type="PANTHER" id="PTHR23502">
    <property type="entry name" value="MAJOR FACILITATOR SUPERFAMILY"/>
    <property type="match status" value="1"/>
</dbReference>
<dbReference type="AlphaFoldDB" id="A0A8K0WZR8"/>
<dbReference type="GO" id="GO:0016020">
    <property type="term" value="C:membrane"/>
    <property type="evidence" value="ECO:0007669"/>
    <property type="project" value="UniProtKB-SubCell"/>
</dbReference>
<keyword evidence="3 7" id="KW-0812">Transmembrane</keyword>
<evidence type="ECO:0000256" key="6">
    <source>
        <dbReference type="SAM" id="MobiDB-lite"/>
    </source>
</evidence>
<feature type="transmembrane region" description="Helical" evidence="7">
    <location>
        <begin position="698"/>
        <end position="716"/>
    </location>
</feature>
<dbReference type="Proteomes" id="UP000813385">
    <property type="component" value="Unassembled WGS sequence"/>
</dbReference>
<evidence type="ECO:0000256" key="7">
    <source>
        <dbReference type="SAM" id="Phobius"/>
    </source>
</evidence>
<evidence type="ECO:0000256" key="2">
    <source>
        <dbReference type="ARBA" id="ARBA00008335"/>
    </source>
</evidence>
<name>A0A8K0WZR8_9PEZI</name>
<feature type="compositionally biased region" description="Low complexity" evidence="6">
    <location>
        <begin position="41"/>
        <end position="70"/>
    </location>
</feature>
<dbReference type="EMBL" id="JAGPXD010000005">
    <property type="protein sequence ID" value="KAH7353257.1"/>
    <property type="molecule type" value="Genomic_DNA"/>
</dbReference>
<feature type="region of interest" description="Disordered" evidence="6">
    <location>
        <begin position="27"/>
        <end position="144"/>
    </location>
</feature>
<dbReference type="SUPFAM" id="SSF103473">
    <property type="entry name" value="MFS general substrate transporter"/>
    <property type="match status" value="1"/>
</dbReference>
<comment type="caution">
    <text evidence="8">The sequence shown here is derived from an EMBL/GenBank/DDBJ whole genome shotgun (WGS) entry which is preliminary data.</text>
</comment>
<accession>A0A8K0WZR8</accession>
<dbReference type="Pfam" id="PF00083">
    <property type="entry name" value="Sugar_tr"/>
    <property type="match status" value="1"/>
</dbReference>
<keyword evidence="9" id="KW-1185">Reference proteome</keyword>
<dbReference type="GO" id="GO:0022857">
    <property type="term" value="F:transmembrane transporter activity"/>
    <property type="evidence" value="ECO:0007669"/>
    <property type="project" value="InterPro"/>
</dbReference>
<feature type="transmembrane region" description="Helical" evidence="7">
    <location>
        <begin position="722"/>
        <end position="755"/>
    </location>
</feature>
<feature type="transmembrane region" description="Helical" evidence="7">
    <location>
        <begin position="290"/>
        <end position="316"/>
    </location>
</feature>
<dbReference type="CDD" id="cd06174">
    <property type="entry name" value="MFS"/>
    <property type="match status" value="1"/>
</dbReference>
<sequence>MATDENQKSAPWRTSEAELRWKLALSLVDAPPPVPPKDTPKVTTAKATPAMTTATPITTTTETTPETPAASRPGTSSTNAPKPAIWSRPGTAKTTKSSKSAKLPFLLSGTMSSSRPSTSHARPSTAKTTASEKRPNTAVTSRTAPFSPTFTEATSLSAGGETTTTAGRTWARLASKVTMTPLKPVKITNPMRGFGKSLSLRRYDSQGTVSTIPAMPALPAFMNRDEEAAIDSEKRPATSSTRRLSRSSTKTGKTIKYAAGKYEGIELSPQPSDDENDPLNWPLWKKDLNLVALLVTAALCNAMKTVLIPIAVPLAIRLSASQVEVAALTAMPLLIAAFTSLASVTAAKVYGKRPVYLTSAAALLTGSLWNLRAPTLAQAMGARLFQGLGWGAFDVLLLASIHDTYFEHERRFRVAAHDVLCAISMWSPPIFGGLIERNSPRPEPQMTFEVLACFWAAALPLLVFAAPETAYDRWFSGSAGLPLAPSPLNIRRRSIGRFEVPVPTMAGMRSCLRRVVPVSDFRGFTDSRTLLQGPRAFLAPTTLLLAILTTLPVGALWGLSHTLSPLFGRRLDTAQTGSLLAAPLTATVVTTGLFILWSRCRTEADMPNRLLAAFLAVGASFCFVGILSFGIEVHVFRRGNASFPLLSVLLGLVAAGAYLLVSLSRPLIWRSARFTGSNLHVCLRNVADMDAGVRCWRGFFTGVFILAFASAMQRSAVAPAEVVLFAGTAAVKAGCIAMAACQLAVAGAVGAVWWFKDESVRRRDGRVMGFVDLSMLKRSGSFFDHN</sequence>
<evidence type="ECO:0000256" key="5">
    <source>
        <dbReference type="ARBA" id="ARBA00023136"/>
    </source>
</evidence>
<keyword evidence="5 7" id="KW-0472">Membrane</keyword>
<feature type="transmembrane region" description="Helical" evidence="7">
    <location>
        <begin position="610"/>
        <end position="631"/>
    </location>
</feature>
<feature type="region of interest" description="Disordered" evidence="6">
    <location>
        <begin position="229"/>
        <end position="251"/>
    </location>
</feature>
<organism evidence="8 9">
    <name type="scientific">Plectosphaerella cucumerina</name>
    <dbReference type="NCBI Taxonomy" id="40658"/>
    <lineage>
        <taxon>Eukaryota</taxon>
        <taxon>Fungi</taxon>
        <taxon>Dikarya</taxon>
        <taxon>Ascomycota</taxon>
        <taxon>Pezizomycotina</taxon>
        <taxon>Sordariomycetes</taxon>
        <taxon>Hypocreomycetidae</taxon>
        <taxon>Glomerellales</taxon>
        <taxon>Plectosphaerellaceae</taxon>
        <taxon>Plectosphaerella</taxon>
    </lineage>
</organism>
<feature type="compositionally biased region" description="Low complexity" evidence="6">
    <location>
        <begin position="91"/>
        <end position="125"/>
    </location>
</feature>
<dbReference type="Gene3D" id="1.20.1250.20">
    <property type="entry name" value="MFS general substrate transporter like domains"/>
    <property type="match status" value="1"/>
</dbReference>
<keyword evidence="4 7" id="KW-1133">Transmembrane helix</keyword>
<proteinExistence type="inferred from homology"/>
<evidence type="ECO:0000256" key="3">
    <source>
        <dbReference type="ARBA" id="ARBA00022692"/>
    </source>
</evidence>
<feature type="transmembrane region" description="Helical" evidence="7">
    <location>
        <begin position="328"/>
        <end position="347"/>
    </location>
</feature>
<evidence type="ECO:0000313" key="9">
    <source>
        <dbReference type="Proteomes" id="UP000813385"/>
    </source>
</evidence>
<comment type="similarity">
    <text evidence="2">Belongs to the major facilitator superfamily.</text>
</comment>
<dbReference type="PANTHER" id="PTHR23502:SF68">
    <property type="entry name" value="MULTIDRUG TRANSPORTER, PUTATIVE (AFU_ORTHOLOGUE AFUA_3G01120)-RELATED"/>
    <property type="match status" value="1"/>
</dbReference>
<evidence type="ECO:0000313" key="8">
    <source>
        <dbReference type="EMBL" id="KAH7353257.1"/>
    </source>
</evidence>
<feature type="transmembrane region" description="Helical" evidence="7">
    <location>
        <begin position="537"/>
        <end position="559"/>
    </location>
</feature>
<feature type="transmembrane region" description="Helical" evidence="7">
    <location>
        <begin position="643"/>
        <end position="663"/>
    </location>
</feature>
<dbReference type="InterPro" id="IPR036259">
    <property type="entry name" value="MFS_trans_sf"/>
</dbReference>
<protein>
    <submittedName>
        <fullName evidence="8">Major facilitator superfamily domain-containing protein</fullName>
    </submittedName>
</protein>
<reference evidence="8" key="1">
    <citation type="journal article" date="2021" name="Nat. Commun.">
        <title>Genetic determinants of endophytism in the Arabidopsis root mycobiome.</title>
        <authorList>
            <person name="Mesny F."/>
            <person name="Miyauchi S."/>
            <person name="Thiergart T."/>
            <person name="Pickel B."/>
            <person name="Atanasova L."/>
            <person name="Karlsson M."/>
            <person name="Huettel B."/>
            <person name="Barry K.W."/>
            <person name="Haridas S."/>
            <person name="Chen C."/>
            <person name="Bauer D."/>
            <person name="Andreopoulos W."/>
            <person name="Pangilinan J."/>
            <person name="LaButti K."/>
            <person name="Riley R."/>
            <person name="Lipzen A."/>
            <person name="Clum A."/>
            <person name="Drula E."/>
            <person name="Henrissat B."/>
            <person name="Kohler A."/>
            <person name="Grigoriev I.V."/>
            <person name="Martin F.M."/>
            <person name="Hacquard S."/>
        </authorList>
    </citation>
    <scope>NUCLEOTIDE SEQUENCE</scope>
    <source>
        <strain evidence="8">MPI-CAGE-AT-0016</strain>
    </source>
</reference>
<dbReference type="OrthoDB" id="5215911at2759"/>
<evidence type="ECO:0000256" key="1">
    <source>
        <dbReference type="ARBA" id="ARBA00004141"/>
    </source>
</evidence>
<feature type="transmembrane region" description="Helical" evidence="7">
    <location>
        <begin position="579"/>
        <end position="598"/>
    </location>
</feature>
<gene>
    <name evidence="8" type="ORF">B0T11DRAFT_356263</name>
</gene>
<comment type="subcellular location">
    <subcellularLocation>
        <location evidence="1">Membrane</location>
        <topology evidence="1">Multi-pass membrane protein</topology>
    </subcellularLocation>
</comment>
<feature type="compositionally biased region" description="Low complexity" evidence="6">
    <location>
        <begin position="238"/>
        <end position="251"/>
    </location>
</feature>
<evidence type="ECO:0000256" key="4">
    <source>
        <dbReference type="ARBA" id="ARBA00022989"/>
    </source>
</evidence>
<dbReference type="InterPro" id="IPR005828">
    <property type="entry name" value="MFS_sugar_transport-like"/>
</dbReference>